<evidence type="ECO:0000256" key="2">
    <source>
        <dbReference type="ARBA" id="ARBA00022989"/>
    </source>
</evidence>
<feature type="transmembrane region" description="Helical" evidence="4">
    <location>
        <begin position="341"/>
        <end position="361"/>
    </location>
</feature>
<keyword evidence="2 4" id="KW-1133">Transmembrane helix</keyword>
<dbReference type="Gene3D" id="1.20.1250.20">
    <property type="entry name" value="MFS general substrate transporter like domains"/>
    <property type="match status" value="1"/>
</dbReference>
<dbReference type="SUPFAM" id="SSF103473">
    <property type="entry name" value="MFS general substrate transporter"/>
    <property type="match status" value="1"/>
</dbReference>
<dbReference type="Pfam" id="PF07690">
    <property type="entry name" value="MFS_1"/>
    <property type="match status" value="1"/>
</dbReference>
<comment type="caution">
    <text evidence="6">The sequence shown here is derived from an EMBL/GenBank/DDBJ whole genome shotgun (WGS) entry which is preliminary data.</text>
</comment>
<dbReference type="InterPro" id="IPR020846">
    <property type="entry name" value="MFS_dom"/>
</dbReference>
<feature type="transmembrane region" description="Helical" evidence="4">
    <location>
        <begin position="278"/>
        <end position="297"/>
    </location>
</feature>
<sequence>MKHQNSIAGINRGLLFLMAAAISATAANLYYNQPLLPSIAESLGIASENLGLIPMSTQVGYAAAIFFISPLGDRYDRKQLIRYLSLTLIAGLVATYFASSLVFLLIAGLIVGLSSNITQQIIPLASSLIAPEDRGKVISTLMTGLTVGILLSRTISGTISEHFGWRAVYLFAAALAVIFGLLLAFYLPKTKPTSNLSYPKLLASMLDLLKKYSVLRDAALVGGLWFAVFNALWATLAIHVMDSPFNYSVQQAGMFGLIALAGTLGAKVSGRLVNRYGANKLIAAGLLFILSGFVVFALWGDTLAGLIVGIILVDLGVFGSQVPNQVRIFSLDPKAQSRINAIYMLCYYLGGAVGSAIGVHVIAVGGWIALTLFGLVIIVLALIYHLMRSRKQAISANH</sequence>
<feature type="domain" description="Major facilitator superfamily (MFS) profile" evidence="5">
    <location>
        <begin position="14"/>
        <end position="392"/>
    </location>
</feature>
<keyword evidence="3 4" id="KW-0472">Membrane</keyword>
<protein>
    <submittedName>
        <fullName evidence="6">Putative MFS family arabinose efflux permease</fullName>
    </submittedName>
</protein>
<evidence type="ECO:0000313" key="6">
    <source>
        <dbReference type="EMBL" id="REG82702.1"/>
    </source>
</evidence>
<dbReference type="GO" id="GO:0022857">
    <property type="term" value="F:transmembrane transporter activity"/>
    <property type="evidence" value="ECO:0007669"/>
    <property type="project" value="InterPro"/>
</dbReference>
<organism evidence="6 7">
    <name type="scientific">Marinomonas pollencensis</name>
    <dbReference type="NCBI Taxonomy" id="491954"/>
    <lineage>
        <taxon>Bacteria</taxon>
        <taxon>Pseudomonadati</taxon>
        <taxon>Pseudomonadota</taxon>
        <taxon>Gammaproteobacteria</taxon>
        <taxon>Oceanospirillales</taxon>
        <taxon>Oceanospirillaceae</taxon>
        <taxon>Marinomonas</taxon>
    </lineage>
</organism>
<feature type="transmembrane region" description="Helical" evidence="4">
    <location>
        <begin position="303"/>
        <end position="320"/>
    </location>
</feature>
<keyword evidence="7" id="KW-1185">Reference proteome</keyword>
<reference evidence="6 7" key="1">
    <citation type="submission" date="2018-08" db="EMBL/GenBank/DDBJ databases">
        <title>Genomic Encyclopedia of Type Strains, Phase III (KMG-III): the genomes of soil and plant-associated and newly described type strains.</title>
        <authorList>
            <person name="Whitman W."/>
        </authorList>
    </citation>
    <scope>NUCLEOTIDE SEQUENCE [LARGE SCALE GENOMIC DNA]</scope>
    <source>
        <strain evidence="6 7">CECT 7375</strain>
    </source>
</reference>
<evidence type="ECO:0000313" key="7">
    <source>
        <dbReference type="Proteomes" id="UP000256542"/>
    </source>
</evidence>
<evidence type="ECO:0000256" key="1">
    <source>
        <dbReference type="ARBA" id="ARBA00022692"/>
    </source>
</evidence>
<accession>A0A3E0DKV8</accession>
<feature type="transmembrane region" description="Helical" evidence="4">
    <location>
        <begin position="80"/>
        <end position="98"/>
    </location>
</feature>
<name>A0A3E0DKV8_9GAMM</name>
<evidence type="ECO:0000259" key="5">
    <source>
        <dbReference type="PROSITE" id="PS50850"/>
    </source>
</evidence>
<dbReference type="Proteomes" id="UP000256542">
    <property type="component" value="Unassembled WGS sequence"/>
</dbReference>
<proteinExistence type="predicted"/>
<dbReference type="CDD" id="cd17324">
    <property type="entry name" value="MFS_NepI_like"/>
    <property type="match status" value="1"/>
</dbReference>
<dbReference type="AlphaFoldDB" id="A0A3E0DKV8"/>
<feature type="transmembrane region" description="Helical" evidence="4">
    <location>
        <begin position="167"/>
        <end position="187"/>
    </location>
</feature>
<dbReference type="InterPro" id="IPR036259">
    <property type="entry name" value="MFS_trans_sf"/>
</dbReference>
<evidence type="ECO:0000256" key="3">
    <source>
        <dbReference type="ARBA" id="ARBA00023136"/>
    </source>
</evidence>
<feature type="transmembrane region" description="Helical" evidence="4">
    <location>
        <begin position="218"/>
        <end position="241"/>
    </location>
</feature>
<feature type="transmembrane region" description="Helical" evidence="4">
    <location>
        <begin position="51"/>
        <end position="68"/>
    </location>
</feature>
<feature type="transmembrane region" description="Helical" evidence="4">
    <location>
        <begin position="12"/>
        <end position="31"/>
    </location>
</feature>
<dbReference type="PANTHER" id="PTHR42910">
    <property type="entry name" value="TRANSPORTER SCO4007-RELATED"/>
    <property type="match status" value="1"/>
</dbReference>
<evidence type="ECO:0000256" key="4">
    <source>
        <dbReference type="SAM" id="Phobius"/>
    </source>
</evidence>
<dbReference type="PROSITE" id="PS50850">
    <property type="entry name" value="MFS"/>
    <property type="match status" value="1"/>
</dbReference>
<gene>
    <name evidence="6" type="ORF">DFP81_108136</name>
</gene>
<dbReference type="OrthoDB" id="9815356at2"/>
<keyword evidence="1 4" id="KW-0812">Transmembrane</keyword>
<dbReference type="RefSeq" id="WP_115898266.1">
    <property type="nucleotide sequence ID" value="NZ_QUNG01000008.1"/>
</dbReference>
<feature type="transmembrane region" description="Helical" evidence="4">
    <location>
        <begin position="367"/>
        <end position="387"/>
    </location>
</feature>
<dbReference type="InterPro" id="IPR011701">
    <property type="entry name" value="MFS"/>
</dbReference>
<feature type="transmembrane region" description="Helical" evidence="4">
    <location>
        <begin position="247"/>
        <end position="266"/>
    </location>
</feature>
<dbReference type="EMBL" id="QUNG01000008">
    <property type="protein sequence ID" value="REG82702.1"/>
    <property type="molecule type" value="Genomic_DNA"/>
</dbReference>
<dbReference type="PANTHER" id="PTHR42910:SF1">
    <property type="entry name" value="MAJOR FACILITATOR SUPERFAMILY (MFS) PROFILE DOMAIN-CONTAINING PROTEIN"/>
    <property type="match status" value="1"/>
</dbReference>